<reference evidence="1 2" key="1">
    <citation type="submission" date="2017-05" db="EMBL/GenBank/DDBJ databases">
        <title>Genome sequence of Acetobacter pasteurianus subsp. ascendens strain SRCM101447.</title>
        <authorList>
            <person name="Cho S.H."/>
        </authorList>
    </citation>
    <scope>NUCLEOTIDE SEQUENCE [LARGE SCALE GENOMIC DNA]</scope>
    <source>
        <strain evidence="1 2">SRCM101447</strain>
        <plasmid evidence="2">Plasmid pap1447-1 sequence</plasmid>
    </source>
</reference>
<keyword evidence="1" id="KW-0614">Plasmid</keyword>
<dbReference type="AlphaFoldDB" id="A0A1Y0V7Y3"/>
<protein>
    <submittedName>
        <fullName evidence="1">Uncharacterized protein</fullName>
    </submittedName>
</protein>
<evidence type="ECO:0000313" key="1">
    <source>
        <dbReference type="EMBL" id="ARW11788.1"/>
    </source>
</evidence>
<organism evidence="1 2">
    <name type="scientific">Acetobacter ascendens</name>
    <dbReference type="NCBI Taxonomy" id="481146"/>
    <lineage>
        <taxon>Bacteria</taxon>
        <taxon>Pseudomonadati</taxon>
        <taxon>Pseudomonadota</taxon>
        <taxon>Alphaproteobacteria</taxon>
        <taxon>Acetobacterales</taxon>
        <taxon>Acetobacteraceae</taxon>
        <taxon>Acetobacter</taxon>
    </lineage>
</organism>
<name>A0A1Y0V7Y3_9PROT</name>
<sequence length="203" mass="22408">MQHGVVHNCDAEPMEAAGIQGEHLMLEETFSSVVTFRTPSSPEVRARYRQIAQDGEGAIPHPHFQDGWRLRVDILGEDGCIVDGSVFFRLFRGSEQITRPYLLGLMTWEEDMRLGALITASLLGSIGYAQGKINPTDKPKEIAKSGVLPQLITLISNTPYGPRPSEAPHLMSLLHEIAAVLMQEVKRRVGEIAPPPPTVKFCL</sequence>
<gene>
    <name evidence="1" type="ORF">S101447_02751</name>
</gene>
<accession>A0A1Y0V7Y3</accession>
<dbReference type="EMBL" id="CP021525">
    <property type="protein sequence ID" value="ARW11788.1"/>
    <property type="molecule type" value="Genomic_DNA"/>
</dbReference>
<dbReference type="Proteomes" id="UP000195633">
    <property type="component" value="Plasmid pAP1447-1"/>
</dbReference>
<proteinExistence type="predicted"/>
<geneLocation type="plasmid" evidence="2">
    <name>pap1447-1 sequence</name>
</geneLocation>
<evidence type="ECO:0000313" key="2">
    <source>
        <dbReference type="Proteomes" id="UP000195633"/>
    </source>
</evidence>